<organism evidence="1">
    <name type="scientific">marine sediment metagenome</name>
    <dbReference type="NCBI Taxonomy" id="412755"/>
    <lineage>
        <taxon>unclassified sequences</taxon>
        <taxon>metagenomes</taxon>
        <taxon>ecological metagenomes</taxon>
    </lineage>
</organism>
<dbReference type="AlphaFoldDB" id="A0A0F9G7B5"/>
<comment type="caution">
    <text evidence="1">The sequence shown here is derived from an EMBL/GenBank/DDBJ whole genome shotgun (WGS) entry which is preliminary data.</text>
</comment>
<dbReference type="EMBL" id="LAZR01021142">
    <property type="protein sequence ID" value="KKL86351.1"/>
    <property type="molecule type" value="Genomic_DNA"/>
</dbReference>
<sequence>MANSFFLSMAPDVAAVQAVVDAIRAVDFPATDAIITDVGIVTAGIRAVDVPAIQANIDAIPVLTEKEKMFMGKYGQPALNEYFQNVANGVVPNPDIWTLTLDGVAGVIVQYGDPGFLNVYSGLGATDDAVASTIGKYLFDPTKLSTTTLNLKIDVKFNGVIGEFGFGLIDAGDVGTADRFDQDINLMGIHCDNSVIRACNTNNGGGEFTDISAFITSGVPCEILIVYEIGVNIKFYVDGTLRATHTTRLPTHEMQCNIATKATNGQNSVLHCYDVEVWPT</sequence>
<reference evidence="1" key="1">
    <citation type="journal article" date="2015" name="Nature">
        <title>Complex archaea that bridge the gap between prokaryotes and eukaryotes.</title>
        <authorList>
            <person name="Spang A."/>
            <person name="Saw J.H."/>
            <person name="Jorgensen S.L."/>
            <person name="Zaremba-Niedzwiedzka K."/>
            <person name="Martijn J."/>
            <person name="Lind A.E."/>
            <person name="van Eijk R."/>
            <person name="Schleper C."/>
            <person name="Guy L."/>
            <person name="Ettema T.J."/>
        </authorList>
    </citation>
    <scope>NUCLEOTIDE SEQUENCE</scope>
</reference>
<evidence type="ECO:0000313" key="1">
    <source>
        <dbReference type="EMBL" id="KKL86351.1"/>
    </source>
</evidence>
<accession>A0A0F9G7B5</accession>
<name>A0A0F9G7B5_9ZZZZ</name>
<proteinExistence type="predicted"/>
<protein>
    <submittedName>
        <fullName evidence="1">Uncharacterized protein</fullName>
    </submittedName>
</protein>
<gene>
    <name evidence="1" type="ORF">LCGC14_1945630</name>
</gene>